<feature type="compositionally biased region" description="Basic and acidic residues" evidence="1">
    <location>
        <begin position="51"/>
        <end position="65"/>
    </location>
</feature>
<gene>
    <name evidence="3" type="ORF">ACFSR2_05070</name>
</gene>
<evidence type="ECO:0000256" key="2">
    <source>
        <dbReference type="SAM" id="SignalP"/>
    </source>
</evidence>
<accession>A0ABW5J3N7</accession>
<evidence type="ECO:0000313" key="3">
    <source>
        <dbReference type="EMBL" id="MFD2520245.1"/>
    </source>
</evidence>
<protein>
    <submittedName>
        <fullName evidence="3">Uncharacterized protein</fullName>
    </submittedName>
</protein>
<evidence type="ECO:0000313" key="4">
    <source>
        <dbReference type="Proteomes" id="UP001597510"/>
    </source>
</evidence>
<proteinExistence type="predicted"/>
<organism evidence="3 4">
    <name type="scientific">Emticicia soli</name>
    <dbReference type="NCBI Taxonomy" id="2027878"/>
    <lineage>
        <taxon>Bacteria</taxon>
        <taxon>Pseudomonadati</taxon>
        <taxon>Bacteroidota</taxon>
        <taxon>Cytophagia</taxon>
        <taxon>Cytophagales</taxon>
        <taxon>Leadbetterellaceae</taxon>
        <taxon>Emticicia</taxon>
    </lineage>
</organism>
<dbReference type="RefSeq" id="WP_340235657.1">
    <property type="nucleotide sequence ID" value="NZ_JBBEWC010000004.1"/>
</dbReference>
<name>A0ABW5J3N7_9BACT</name>
<feature type="chain" id="PRO_5047069967" evidence="2">
    <location>
        <begin position="25"/>
        <end position="65"/>
    </location>
</feature>
<dbReference type="PROSITE" id="PS51257">
    <property type="entry name" value="PROKAR_LIPOPROTEIN"/>
    <property type="match status" value="1"/>
</dbReference>
<dbReference type="Proteomes" id="UP001597510">
    <property type="component" value="Unassembled WGS sequence"/>
</dbReference>
<reference evidence="4" key="1">
    <citation type="journal article" date="2019" name="Int. J. Syst. Evol. Microbiol.">
        <title>The Global Catalogue of Microorganisms (GCM) 10K type strain sequencing project: providing services to taxonomists for standard genome sequencing and annotation.</title>
        <authorList>
            <consortium name="The Broad Institute Genomics Platform"/>
            <consortium name="The Broad Institute Genome Sequencing Center for Infectious Disease"/>
            <person name="Wu L."/>
            <person name="Ma J."/>
        </authorList>
    </citation>
    <scope>NUCLEOTIDE SEQUENCE [LARGE SCALE GENOMIC DNA]</scope>
    <source>
        <strain evidence="4">KCTC 52344</strain>
    </source>
</reference>
<dbReference type="EMBL" id="JBHULC010000004">
    <property type="protein sequence ID" value="MFD2520245.1"/>
    <property type="molecule type" value="Genomic_DNA"/>
</dbReference>
<keyword evidence="2" id="KW-0732">Signal</keyword>
<feature type="region of interest" description="Disordered" evidence="1">
    <location>
        <begin position="31"/>
        <end position="65"/>
    </location>
</feature>
<feature type="signal peptide" evidence="2">
    <location>
        <begin position="1"/>
        <end position="24"/>
    </location>
</feature>
<sequence length="65" mass="6904">MKFSKNTISNSLKFSAFCALFSLALTSCQDEGVTPKDKSGNNNIVVPADKPTSDGKPPHEPDYGG</sequence>
<keyword evidence="4" id="KW-1185">Reference proteome</keyword>
<comment type="caution">
    <text evidence="3">The sequence shown here is derived from an EMBL/GenBank/DDBJ whole genome shotgun (WGS) entry which is preliminary data.</text>
</comment>
<evidence type="ECO:0000256" key="1">
    <source>
        <dbReference type="SAM" id="MobiDB-lite"/>
    </source>
</evidence>